<feature type="compositionally biased region" description="Basic residues" evidence="1">
    <location>
        <begin position="511"/>
        <end position="530"/>
    </location>
</feature>
<evidence type="ECO:0000313" key="2">
    <source>
        <dbReference type="EMBL" id="CZS91919.1"/>
    </source>
</evidence>
<accession>A0A1E1K1G5</accession>
<organism evidence="2 3">
    <name type="scientific">Rhynchosporium agropyri</name>
    <dbReference type="NCBI Taxonomy" id="914238"/>
    <lineage>
        <taxon>Eukaryota</taxon>
        <taxon>Fungi</taxon>
        <taxon>Dikarya</taxon>
        <taxon>Ascomycota</taxon>
        <taxon>Pezizomycotina</taxon>
        <taxon>Leotiomycetes</taxon>
        <taxon>Helotiales</taxon>
        <taxon>Ploettnerulaceae</taxon>
        <taxon>Rhynchosporium</taxon>
    </lineage>
</organism>
<feature type="region of interest" description="Disordered" evidence="1">
    <location>
        <begin position="499"/>
        <end position="729"/>
    </location>
</feature>
<feature type="compositionally biased region" description="Basic and acidic residues" evidence="1">
    <location>
        <begin position="921"/>
        <end position="947"/>
    </location>
</feature>
<sequence length="947" mass="102277">MASASANCGSPSPAKNPFHSPARDSLRSSARNSFESLARESLGSPARSSFGSPARKSFESPARSSFGSPARLSVRSSERNLFQRTPPRRDSTLDLDPSTIVVDTGGTSVKYTPQLQDPAYYFDSAGIQADTGGLDFEYTLQPADPVHYFDSLGIEKDIGRTSYDYTAYLEDTTYLGDPANHFDSSGFEEIFGGTFERPFPDGSGFANEETQWKKVHSEGKATAQRLPVCSSLDERAQSKERHSESKTTAQLLSGSSSLDERAQSIEVHKKVTAYRLSRCLSLDERAPSLCIDFVTQKMAPTYRNANRRQNRQGVDHGEYEGIPIRHWRRDFVTVAPPPTPDSSTTQNDIWAVELPHGMPKDYHLLPQHSQDLLRAARSGKIYKRPAPADEEEADPETVVGDKPEKKDEDLKEKGFTAKSWKQVARHLEGPDVVYLAKRRKGLVTATSKLLPVPTVTKATVKRIDAAGNEYVQDVVVPLGQAVEGEVISQIQIPDPNAPVGLAAVQATPPRPRNKPKKKAKGPGRGRKKKPIAPTSVPQAPLAEGTVPVSTAEGTTGPDGIKIEAEPTSTSSLHEDTEMADGSAANSDDDDGDDGDDGDEGDDDEDSVDVQDSPSKPSSFPPVPPFDQTDVSMGATELPHAPPRLMPDRSDGKSGSPLKNVVMPTSTLTSPSEAPAELSPTKPFPSIHSLVSESTSIDPIEPKLERLQQEMQQEVSELAPETLPLPPPEPTIVETIAALDERIAEEEEEEMMMDTHDNANNANIGAPIEYSNVSASSAPRSPAVEVEPAQLDLIPQFDNDLDTMPAPKSDIVPEPTQARVDSPKVETAPEELKTVPRSSPAAVGDLTPAAVPETAQEPPVEVSTQDPPPEDDDDFYPDLLGGLEKSLGARAETPAAVPISENITKAEVEETPNETPAGGEAIPHESDAVVDRDEKAQPDPKDPEEMML</sequence>
<name>A0A1E1K1G5_9HELO</name>
<feature type="compositionally biased region" description="Polar residues" evidence="1">
    <location>
        <begin position="246"/>
        <end position="257"/>
    </location>
</feature>
<evidence type="ECO:0000256" key="1">
    <source>
        <dbReference type="SAM" id="MobiDB-lite"/>
    </source>
</evidence>
<dbReference type="AlphaFoldDB" id="A0A1E1K1G5"/>
<feature type="region of interest" description="Disordered" evidence="1">
    <location>
        <begin position="383"/>
        <end position="410"/>
    </location>
</feature>
<dbReference type="Proteomes" id="UP000178912">
    <property type="component" value="Unassembled WGS sequence"/>
</dbReference>
<proteinExistence type="predicted"/>
<feature type="region of interest" description="Disordered" evidence="1">
    <location>
        <begin position="233"/>
        <end position="259"/>
    </location>
</feature>
<keyword evidence="3" id="KW-1185">Reference proteome</keyword>
<feature type="region of interest" description="Disordered" evidence="1">
    <location>
        <begin position="1"/>
        <end position="99"/>
    </location>
</feature>
<feature type="compositionally biased region" description="Basic and acidic residues" evidence="1">
    <location>
        <begin position="233"/>
        <end position="245"/>
    </location>
</feature>
<feature type="compositionally biased region" description="Polar residues" evidence="1">
    <location>
        <begin position="662"/>
        <end position="671"/>
    </location>
</feature>
<reference evidence="3" key="1">
    <citation type="submission" date="2016-03" db="EMBL/GenBank/DDBJ databases">
        <authorList>
            <person name="Guldener U."/>
        </authorList>
    </citation>
    <scope>NUCLEOTIDE SEQUENCE [LARGE SCALE GENOMIC DNA]</scope>
    <source>
        <strain evidence="3">04CH-RAC-A.6.1</strain>
    </source>
</reference>
<gene>
    <name evidence="2" type="ORF">RAG0_02476</name>
</gene>
<feature type="region of interest" description="Disordered" evidence="1">
    <location>
        <begin position="796"/>
        <end position="947"/>
    </location>
</feature>
<dbReference type="EMBL" id="FJUX01000010">
    <property type="protein sequence ID" value="CZS91919.1"/>
    <property type="molecule type" value="Genomic_DNA"/>
</dbReference>
<feature type="compositionally biased region" description="Acidic residues" evidence="1">
    <location>
        <begin position="586"/>
        <end position="608"/>
    </location>
</feature>
<feature type="compositionally biased region" description="Polar residues" evidence="1">
    <location>
        <begin position="1"/>
        <end position="10"/>
    </location>
</feature>
<protein>
    <submittedName>
        <fullName evidence="2">Uncharacterized protein</fullName>
    </submittedName>
</protein>
<dbReference type="OrthoDB" id="275715at2759"/>
<evidence type="ECO:0000313" key="3">
    <source>
        <dbReference type="Proteomes" id="UP000178912"/>
    </source>
</evidence>
<feature type="compositionally biased region" description="Basic and acidic residues" evidence="1">
    <location>
        <begin position="399"/>
        <end position="410"/>
    </location>
</feature>